<reference evidence="3 4" key="1">
    <citation type="journal article" date="2015" name="Genome Announc.">
        <title>Draft Genome Sequence of the Terrestrial Cyanobacterium Scytonema millei VB511283, Isolated from Eastern India.</title>
        <authorList>
            <person name="Sen D."/>
            <person name="Chandrababunaidu M.M."/>
            <person name="Singh D."/>
            <person name="Sanghi N."/>
            <person name="Ghorai A."/>
            <person name="Mishra G.P."/>
            <person name="Madduluri M."/>
            <person name="Adhikary S.P."/>
            <person name="Tripathy S."/>
        </authorList>
    </citation>
    <scope>NUCLEOTIDE SEQUENCE [LARGE SCALE GENOMIC DNA]</scope>
    <source>
        <strain evidence="3 4">VB511283</strain>
    </source>
</reference>
<dbReference type="EMBL" id="JTJC03000004">
    <property type="protein sequence ID" value="NHC36283.1"/>
    <property type="molecule type" value="Genomic_DNA"/>
</dbReference>
<evidence type="ECO:0000256" key="1">
    <source>
        <dbReference type="SAM" id="Coils"/>
    </source>
</evidence>
<dbReference type="OrthoDB" id="483469at2"/>
<dbReference type="Proteomes" id="UP000031532">
    <property type="component" value="Unassembled WGS sequence"/>
</dbReference>
<keyword evidence="1" id="KW-0175">Coiled coil</keyword>
<gene>
    <name evidence="3" type="ORF">QH73_0016795</name>
</gene>
<sequence length="249" mass="26634">MTISEEFISVEEDLEAAPSYPTVFGVTLTPTISGALLAVVGLGLGGYLFTSFVTPAMQKHDELTAKQNEKQNLVQQKSASMAQKQQVETELAKAKQQKADVLTLFASESTLDTLLIDLNRLVQSVNGKQNATAKLKKFTPANQSAETISDGSLGADVNGKLKRRIVDINISGTFDQTQAILRSIERLQPLLIVRDYQSTMVAATDKDGKRAGGAPNIDTSFKLQALIPVSPEEAAAAAAAAAKKAEEKK</sequence>
<comment type="caution">
    <text evidence="3">The sequence shown here is derived from an EMBL/GenBank/DDBJ whole genome shotgun (WGS) entry which is preliminary data.</text>
</comment>
<feature type="transmembrane region" description="Helical" evidence="2">
    <location>
        <begin position="28"/>
        <end position="49"/>
    </location>
</feature>
<evidence type="ECO:0000313" key="3">
    <source>
        <dbReference type="EMBL" id="NHC36283.1"/>
    </source>
</evidence>
<keyword evidence="2" id="KW-0812">Transmembrane</keyword>
<keyword evidence="2" id="KW-0472">Membrane</keyword>
<protein>
    <submittedName>
        <fullName evidence="3">Pilus assembly protein PilO</fullName>
    </submittedName>
</protein>
<keyword evidence="2" id="KW-1133">Transmembrane helix</keyword>
<proteinExistence type="predicted"/>
<feature type="coiled-coil region" evidence="1">
    <location>
        <begin position="77"/>
        <end position="104"/>
    </location>
</feature>
<evidence type="ECO:0000256" key="2">
    <source>
        <dbReference type="SAM" id="Phobius"/>
    </source>
</evidence>
<evidence type="ECO:0000313" key="4">
    <source>
        <dbReference type="Proteomes" id="UP000031532"/>
    </source>
</evidence>
<accession>A0A9X5I542</accession>
<dbReference type="RefSeq" id="WP_039717043.1">
    <property type="nucleotide sequence ID" value="NZ_JTJC03000004.1"/>
</dbReference>
<organism evidence="3 4">
    <name type="scientific">Scytonema millei VB511283</name>
    <dbReference type="NCBI Taxonomy" id="1245923"/>
    <lineage>
        <taxon>Bacteria</taxon>
        <taxon>Bacillati</taxon>
        <taxon>Cyanobacteriota</taxon>
        <taxon>Cyanophyceae</taxon>
        <taxon>Nostocales</taxon>
        <taxon>Scytonemataceae</taxon>
        <taxon>Scytonema</taxon>
    </lineage>
</organism>
<dbReference type="AlphaFoldDB" id="A0A9X5I542"/>
<name>A0A9X5I542_9CYAN</name>
<keyword evidence="4" id="KW-1185">Reference proteome</keyword>